<dbReference type="Proteomes" id="UP000304382">
    <property type="component" value="Unassembled WGS sequence"/>
</dbReference>
<dbReference type="OrthoDB" id="30671at2157"/>
<name>A0A4C2EKR4_9EURY</name>
<evidence type="ECO:0000259" key="3">
    <source>
        <dbReference type="SMART" id="SM00062"/>
    </source>
</evidence>
<dbReference type="RefSeq" id="WP_137684477.1">
    <property type="nucleotide sequence ID" value="NZ_BIXZ01000005.1"/>
</dbReference>
<dbReference type="Gene3D" id="3.40.190.10">
    <property type="entry name" value="Periplasmic binding protein-like II"/>
    <property type="match status" value="2"/>
</dbReference>
<organism evidence="5 6">
    <name type="scientific">Haloarcula mannanilytica</name>
    <dbReference type="NCBI Taxonomy" id="2509225"/>
    <lineage>
        <taxon>Archaea</taxon>
        <taxon>Methanobacteriati</taxon>
        <taxon>Methanobacteriota</taxon>
        <taxon>Stenosarchaea group</taxon>
        <taxon>Halobacteria</taxon>
        <taxon>Halobacteriales</taxon>
        <taxon>Haloarculaceae</taxon>
        <taxon>Haloarcula</taxon>
    </lineage>
</organism>
<feature type="region of interest" description="Disordered" evidence="2">
    <location>
        <begin position="142"/>
        <end position="165"/>
    </location>
</feature>
<protein>
    <submittedName>
        <fullName evidence="5">Basic amino acid ABC transporter substrate-binding protein</fullName>
    </submittedName>
</protein>
<dbReference type="SMART" id="SM00079">
    <property type="entry name" value="PBPe"/>
    <property type="match status" value="1"/>
</dbReference>
<dbReference type="AlphaFoldDB" id="A0A4C2EKR4"/>
<reference evidence="5 6" key="1">
    <citation type="submission" date="2019-02" db="EMBL/GenBank/DDBJ databases">
        <title>Haloarcula mannanilyticum sp. nov., a mannan degrading haloarchaeon isolated from commercial salt.</title>
        <authorList>
            <person name="Enomoto S."/>
            <person name="Shimane Y."/>
            <person name="Kamekura M."/>
            <person name="Ito T."/>
            <person name="Moriya O."/>
            <person name="Ihara K."/>
            <person name="Takahashi-Ando N."/>
            <person name="Fukushima Y."/>
            <person name="Yoshida Y."/>
            <person name="Usama R."/>
            <person name="Takai K."/>
            <person name="Minegishi H."/>
        </authorList>
    </citation>
    <scope>NUCLEOTIDE SEQUENCE [LARGE SCALE GENOMIC DNA]</scope>
    <source>
        <strain evidence="5 6">MD130-1</strain>
    </source>
</reference>
<dbReference type="Pfam" id="PF00497">
    <property type="entry name" value="SBP_bac_3"/>
    <property type="match status" value="1"/>
</dbReference>
<dbReference type="InterPro" id="IPR001320">
    <property type="entry name" value="Iontro_rcpt_C"/>
</dbReference>
<keyword evidence="1" id="KW-0732">Signal</keyword>
<evidence type="ECO:0000256" key="2">
    <source>
        <dbReference type="SAM" id="MobiDB-lite"/>
    </source>
</evidence>
<dbReference type="SMART" id="SM00062">
    <property type="entry name" value="PBPb"/>
    <property type="match status" value="1"/>
</dbReference>
<dbReference type="SUPFAM" id="SSF53850">
    <property type="entry name" value="Periplasmic binding protein-like II"/>
    <property type="match status" value="1"/>
</dbReference>
<feature type="compositionally biased region" description="Polar residues" evidence="2">
    <location>
        <begin position="155"/>
        <end position="165"/>
    </location>
</feature>
<accession>A0A4C2EKR4</accession>
<dbReference type="GO" id="GO:0016020">
    <property type="term" value="C:membrane"/>
    <property type="evidence" value="ECO:0007669"/>
    <property type="project" value="InterPro"/>
</dbReference>
<sequence>MSDDGLSRRQYLSTVGGTAVTVSLAGCFGGGGGNGGDGSREITAGTAPGFPPFEMKQDGELVGFDVDLLEAVIDETDYTLAGWEEFEFKSLIPALTNDNIDVVAAGMTINDERDQTIDFTDPYYSSNQAIVVREDGDFSPSSLSDLSGRPIGAQKGTTGESTVQSELIEPGNLDESNYNSYGNYVLAVEDLQNGNIDAVVIDEPVAQTFAAQRPVTIAFTYETGENFGFGVREDDDEFTQALNDGLATVQDGSTYQDLTNKWFGQQ</sequence>
<keyword evidence="6" id="KW-1185">Reference proteome</keyword>
<evidence type="ECO:0000313" key="5">
    <source>
        <dbReference type="EMBL" id="GCF14932.1"/>
    </source>
</evidence>
<feature type="domain" description="Solute-binding protein family 3/N-terminal" evidence="3">
    <location>
        <begin position="41"/>
        <end position="266"/>
    </location>
</feature>
<dbReference type="EMBL" id="BIXZ01000005">
    <property type="protein sequence ID" value="GCF14932.1"/>
    <property type="molecule type" value="Genomic_DNA"/>
</dbReference>
<dbReference type="GO" id="GO:0015276">
    <property type="term" value="F:ligand-gated monoatomic ion channel activity"/>
    <property type="evidence" value="ECO:0007669"/>
    <property type="project" value="InterPro"/>
</dbReference>
<evidence type="ECO:0000259" key="4">
    <source>
        <dbReference type="SMART" id="SM00079"/>
    </source>
</evidence>
<dbReference type="PANTHER" id="PTHR35936">
    <property type="entry name" value="MEMBRANE-BOUND LYTIC MUREIN TRANSGLYCOSYLASE F"/>
    <property type="match status" value="1"/>
</dbReference>
<dbReference type="CDD" id="cd13624">
    <property type="entry name" value="PBP2_Arg_Lys_His"/>
    <property type="match status" value="1"/>
</dbReference>
<comment type="caution">
    <text evidence="5">The sequence shown here is derived from an EMBL/GenBank/DDBJ whole genome shotgun (WGS) entry which is preliminary data.</text>
</comment>
<dbReference type="InterPro" id="IPR001638">
    <property type="entry name" value="Solute-binding_3/MltF_N"/>
</dbReference>
<evidence type="ECO:0000256" key="1">
    <source>
        <dbReference type="ARBA" id="ARBA00022729"/>
    </source>
</evidence>
<proteinExistence type="predicted"/>
<dbReference type="PANTHER" id="PTHR35936:SF17">
    <property type="entry name" value="ARGININE-BINDING EXTRACELLULAR PROTEIN ARTP"/>
    <property type="match status" value="1"/>
</dbReference>
<evidence type="ECO:0000313" key="6">
    <source>
        <dbReference type="Proteomes" id="UP000304382"/>
    </source>
</evidence>
<gene>
    <name evidence="5" type="ORF">Harman_28670</name>
</gene>
<feature type="domain" description="Ionotropic glutamate receptor C-terminal" evidence="4">
    <location>
        <begin position="41"/>
        <end position="265"/>
    </location>
</feature>